<dbReference type="GO" id="GO:0019752">
    <property type="term" value="P:carboxylic acid metabolic process"/>
    <property type="evidence" value="ECO:0007669"/>
    <property type="project" value="InterPro"/>
</dbReference>
<evidence type="ECO:0000256" key="16">
    <source>
        <dbReference type="PIRSR" id="PIRSR602129-50"/>
    </source>
</evidence>
<keyword evidence="5" id="KW-0812">Transmembrane</keyword>
<dbReference type="GO" id="GO:0030149">
    <property type="term" value="P:sphingolipid catabolic process"/>
    <property type="evidence" value="ECO:0007669"/>
    <property type="project" value="TreeGrafter"/>
</dbReference>
<dbReference type="InterPro" id="IPR050477">
    <property type="entry name" value="GrpII_AminoAcid_Decarb"/>
</dbReference>
<dbReference type="OrthoDB" id="10254570at2759"/>
<dbReference type="AlphaFoldDB" id="A0A8S3ZPL2"/>
<reference evidence="18" key="1">
    <citation type="submission" date="2021-04" db="EMBL/GenBank/DDBJ databases">
        <authorList>
            <consortium name="Molecular Ecology Group"/>
        </authorList>
    </citation>
    <scope>NUCLEOTIDE SEQUENCE</scope>
</reference>
<dbReference type="SUPFAM" id="SSF53383">
    <property type="entry name" value="PLP-dependent transferases"/>
    <property type="match status" value="1"/>
</dbReference>
<name>A0A8S3ZPL2_9EUPU</name>
<dbReference type="EC" id="4.1.2.27" evidence="14"/>
<evidence type="ECO:0000256" key="11">
    <source>
        <dbReference type="ARBA" id="ARBA00023136"/>
    </source>
</evidence>
<organism evidence="18 19">
    <name type="scientific">Candidula unifasciata</name>
    <dbReference type="NCBI Taxonomy" id="100452"/>
    <lineage>
        <taxon>Eukaryota</taxon>
        <taxon>Metazoa</taxon>
        <taxon>Spiralia</taxon>
        <taxon>Lophotrochozoa</taxon>
        <taxon>Mollusca</taxon>
        <taxon>Gastropoda</taxon>
        <taxon>Heterobranchia</taxon>
        <taxon>Euthyneura</taxon>
        <taxon>Panpulmonata</taxon>
        <taxon>Eupulmonata</taxon>
        <taxon>Stylommatophora</taxon>
        <taxon>Helicina</taxon>
        <taxon>Helicoidea</taxon>
        <taxon>Geomitridae</taxon>
        <taxon>Candidula</taxon>
    </lineage>
</organism>
<dbReference type="GO" id="GO:0008117">
    <property type="term" value="F:sphinganine-1-phosphate aldolase activity"/>
    <property type="evidence" value="ECO:0007669"/>
    <property type="project" value="UniProtKB-EC"/>
</dbReference>
<dbReference type="EMBL" id="CAJHNH020003668">
    <property type="protein sequence ID" value="CAG5129758.1"/>
    <property type="molecule type" value="Genomic_DNA"/>
</dbReference>
<dbReference type="FunFam" id="6.10.140.2150:FF:000001">
    <property type="entry name" value="Sphingosine-1-phosphate lyase 1"/>
    <property type="match status" value="1"/>
</dbReference>
<protein>
    <recommendedName>
        <fullName evidence="14">sphinganine-1-phosphate aldolase</fullName>
        <ecNumber evidence="14">4.1.2.27</ecNumber>
    </recommendedName>
    <alternativeName>
        <fullName evidence="15">Sphingosine-1-phosphate aldolase</fullName>
    </alternativeName>
</protein>
<evidence type="ECO:0000256" key="5">
    <source>
        <dbReference type="ARBA" id="ARBA00022692"/>
    </source>
</evidence>
<dbReference type="Gene3D" id="6.10.140.2150">
    <property type="match status" value="1"/>
</dbReference>
<keyword evidence="7 16" id="KW-0663">Pyridoxal phosphate</keyword>
<comment type="subcellular location">
    <subcellularLocation>
        <location evidence="2">Endoplasmic reticulum membrane</location>
        <topology evidence="2">Single-pass membrane protein</topology>
    </subcellularLocation>
</comment>
<evidence type="ECO:0000256" key="4">
    <source>
        <dbReference type="ARBA" id="ARBA00004991"/>
    </source>
</evidence>
<gene>
    <name evidence="18" type="ORF">CUNI_LOCUS15316</name>
</gene>
<keyword evidence="19" id="KW-1185">Reference proteome</keyword>
<dbReference type="Gene3D" id="3.90.1150.10">
    <property type="entry name" value="Aspartate Aminotransferase, domain 1"/>
    <property type="match status" value="1"/>
</dbReference>
<keyword evidence="8" id="KW-0746">Sphingolipid metabolism</keyword>
<evidence type="ECO:0000256" key="15">
    <source>
        <dbReference type="ARBA" id="ARBA00042568"/>
    </source>
</evidence>
<dbReference type="Pfam" id="PF00282">
    <property type="entry name" value="Pyridoxal_deC"/>
    <property type="match status" value="1"/>
</dbReference>
<sequence length="337" mass="36804">IAPVTAHAAFDKAASYFHMKITHIPVDEKTRMVDLVAMRRAISRKTCVLVASAPHFPHGIIDPVQEVAKLGQKYGLPVHVDCCLGGFLLPFMEKAGFPLQPFDFRVPGVTSISADTHKYGFAPKGSSVIMYRNRDLLTHQFFVQPDWPGGMYASPTFAGSRAGSIVAACWATLMHFGEDGYIDTTKRIVSTTKYIVNRLKSIPEIFIFGEPQVSVIGIGSSVFNVYRLFESLVEKGWNLNSLQFPSSLHLCVTLLHTNYGVADQFVTDIQDCVKEIMKNPKAVCQGAGAIYGFAQSIPDRSLVNEVATAFLNACYSTRVPPSSNGVHAVANGDTPKA</sequence>
<comment type="pathway">
    <text evidence="4">Sphingolipid metabolism.</text>
</comment>
<keyword evidence="12 17" id="KW-0456">Lyase</keyword>
<evidence type="ECO:0000256" key="10">
    <source>
        <dbReference type="ARBA" id="ARBA00023098"/>
    </source>
</evidence>
<dbReference type="PANTHER" id="PTHR42735:SF6">
    <property type="entry name" value="SPHINGOSINE-1-PHOSPHATE LYASE 1"/>
    <property type="match status" value="1"/>
</dbReference>
<keyword evidence="10" id="KW-0443">Lipid metabolism</keyword>
<feature type="modified residue" description="N6-(pyridoxal phosphate)lysine" evidence="16">
    <location>
        <position position="118"/>
    </location>
</feature>
<comment type="cofactor">
    <cofactor evidence="1 16 17">
        <name>pyridoxal 5'-phosphate</name>
        <dbReference type="ChEBI" id="CHEBI:597326"/>
    </cofactor>
</comment>
<keyword evidence="9" id="KW-1133">Transmembrane helix</keyword>
<evidence type="ECO:0000256" key="7">
    <source>
        <dbReference type="ARBA" id="ARBA00022898"/>
    </source>
</evidence>
<evidence type="ECO:0000256" key="14">
    <source>
        <dbReference type="ARBA" id="ARBA00038965"/>
    </source>
</evidence>
<comment type="pathway">
    <text evidence="3">Lipid metabolism; sphingolipid metabolism.</text>
</comment>
<proteinExistence type="inferred from homology"/>
<dbReference type="FunFam" id="3.40.640.10:FF:000020">
    <property type="entry name" value="sphingosine-1-phosphate lyase 1"/>
    <property type="match status" value="1"/>
</dbReference>
<evidence type="ECO:0000313" key="19">
    <source>
        <dbReference type="Proteomes" id="UP000678393"/>
    </source>
</evidence>
<comment type="similarity">
    <text evidence="13">Belongs to the group II decarboxylase family. Sphingosine-1-phosphate lyase subfamily.</text>
</comment>
<dbReference type="InterPro" id="IPR002129">
    <property type="entry name" value="PyrdxlP-dep_de-COase"/>
</dbReference>
<dbReference type="Gene3D" id="3.40.640.10">
    <property type="entry name" value="Type I PLP-dependent aspartate aminotransferase-like (Major domain)"/>
    <property type="match status" value="1"/>
</dbReference>
<accession>A0A8S3ZPL2</accession>
<dbReference type="PANTHER" id="PTHR42735">
    <property type="match status" value="1"/>
</dbReference>
<evidence type="ECO:0000256" key="8">
    <source>
        <dbReference type="ARBA" id="ARBA00022919"/>
    </source>
</evidence>
<evidence type="ECO:0000256" key="13">
    <source>
        <dbReference type="ARBA" id="ARBA00038302"/>
    </source>
</evidence>
<dbReference type="GO" id="GO:0005789">
    <property type="term" value="C:endoplasmic reticulum membrane"/>
    <property type="evidence" value="ECO:0007669"/>
    <property type="project" value="UniProtKB-SubCell"/>
</dbReference>
<feature type="non-terminal residue" evidence="18">
    <location>
        <position position="337"/>
    </location>
</feature>
<evidence type="ECO:0000256" key="1">
    <source>
        <dbReference type="ARBA" id="ARBA00001933"/>
    </source>
</evidence>
<dbReference type="InterPro" id="IPR015424">
    <property type="entry name" value="PyrdxlP-dep_Trfase"/>
</dbReference>
<evidence type="ECO:0000256" key="12">
    <source>
        <dbReference type="ARBA" id="ARBA00023239"/>
    </source>
</evidence>
<evidence type="ECO:0000256" key="9">
    <source>
        <dbReference type="ARBA" id="ARBA00022989"/>
    </source>
</evidence>
<comment type="caution">
    <text evidence="18">The sequence shown here is derived from an EMBL/GenBank/DDBJ whole genome shotgun (WGS) entry which is preliminary data.</text>
</comment>
<evidence type="ECO:0000256" key="6">
    <source>
        <dbReference type="ARBA" id="ARBA00022824"/>
    </source>
</evidence>
<evidence type="ECO:0000256" key="3">
    <source>
        <dbReference type="ARBA" id="ARBA00004760"/>
    </source>
</evidence>
<dbReference type="Proteomes" id="UP000678393">
    <property type="component" value="Unassembled WGS sequence"/>
</dbReference>
<keyword evidence="11" id="KW-0472">Membrane</keyword>
<dbReference type="InterPro" id="IPR015421">
    <property type="entry name" value="PyrdxlP-dep_Trfase_major"/>
</dbReference>
<keyword evidence="6" id="KW-0256">Endoplasmic reticulum</keyword>
<dbReference type="GO" id="GO:0030170">
    <property type="term" value="F:pyridoxal phosphate binding"/>
    <property type="evidence" value="ECO:0007669"/>
    <property type="project" value="InterPro"/>
</dbReference>
<dbReference type="InterPro" id="IPR015422">
    <property type="entry name" value="PyrdxlP-dep_Trfase_small"/>
</dbReference>
<evidence type="ECO:0000313" key="18">
    <source>
        <dbReference type="EMBL" id="CAG5129758.1"/>
    </source>
</evidence>
<evidence type="ECO:0000256" key="2">
    <source>
        <dbReference type="ARBA" id="ARBA00004389"/>
    </source>
</evidence>
<evidence type="ECO:0000256" key="17">
    <source>
        <dbReference type="RuleBase" id="RU000382"/>
    </source>
</evidence>